<dbReference type="Gene3D" id="3.20.20.70">
    <property type="entry name" value="Aldolase class I"/>
    <property type="match status" value="1"/>
</dbReference>
<name>T1IM38_STRMM</name>
<protein>
    <recommendedName>
        <fullName evidence="8">Glutamate synthase domain-containing protein</fullName>
    </recommendedName>
</protein>
<evidence type="ECO:0000313" key="6">
    <source>
        <dbReference type="EnsemblMetazoa" id="SMAR002032-PA"/>
    </source>
</evidence>
<dbReference type="AlphaFoldDB" id="T1IM38"/>
<feature type="domain" description="Glutamate synthase" evidence="5">
    <location>
        <begin position="58"/>
        <end position="265"/>
    </location>
</feature>
<reference evidence="7" key="1">
    <citation type="submission" date="2011-05" db="EMBL/GenBank/DDBJ databases">
        <authorList>
            <person name="Richards S.R."/>
            <person name="Qu J."/>
            <person name="Jiang H."/>
            <person name="Jhangiani S.N."/>
            <person name="Agravi P."/>
            <person name="Goodspeed R."/>
            <person name="Gross S."/>
            <person name="Mandapat C."/>
            <person name="Jackson L."/>
            <person name="Mathew T."/>
            <person name="Pu L."/>
            <person name="Thornton R."/>
            <person name="Saada N."/>
            <person name="Wilczek-Boney K.B."/>
            <person name="Lee S."/>
            <person name="Kovar C."/>
            <person name="Wu Y."/>
            <person name="Scherer S.E."/>
            <person name="Worley K.C."/>
            <person name="Muzny D.M."/>
            <person name="Gibbs R."/>
        </authorList>
    </citation>
    <scope>NUCLEOTIDE SEQUENCE</scope>
    <source>
        <strain evidence="7">Brora</strain>
    </source>
</reference>
<evidence type="ECO:0000256" key="3">
    <source>
        <dbReference type="ARBA" id="ARBA00009716"/>
    </source>
</evidence>
<comment type="pathway">
    <text evidence="1">Energy metabolism; nitrogen metabolism.</text>
</comment>
<dbReference type="UniPathway" id="UPA00045"/>
<evidence type="ECO:0000313" key="7">
    <source>
        <dbReference type="Proteomes" id="UP000014500"/>
    </source>
</evidence>
<dbReference type="GO" id="GO:0006537">
    <property type="term" value="P:glutamate biosynthetic process"/>
    <property type="evidence" value="ECO:0007669"/>
    <property type="project" value="InterPro"/>
</dbReference>
<dbReference type="Proteomes" id="UP000014500">
    <property type="component" value="Unassembled WGS sequence"/>
</dbReference>
<dbReference type="EMBL" id="JH430963">
    <property type="status" value="NOT_ANNOTATED_CDS"/>
    <property type="molecule type" value="Genomic_DNA"/>
</dbReference>
<evidence type="ECO:0000259" key="4">
    <source>
        <dbReference type="Pfam" id="PF01493"/>
    </source>
</evidence>
<dbReference type="EnsemblMetazoa" id="SMAR002032-RA">
    <property type="protein sequence ID" value="SMAR002032-PA"/>
    <property type="gene ID" value="SMAR002032"/>
</dbReference>
<dbReference type="GO" id="GO:0015930">
    <property type="term" value="F:glutamate synthase activity"/>
    <property type="evidence" value="ECO:0007669"/>
    <property type="project" value="InterPro"/>
</dbReference>
<dbReference type="PANTHER" id="PTHR43100">
    <property type="entry name" value="GLUTAMATE SYNTHASE [NADPH] SMALL CHAIN"/>
    <property type="match status" value="1"/>
</dbReference>
<keyword evidence="7" id="KW-1185">Reference proteome</keyword>
<evidence type="ECO:0000259" key="5">
    <source>
        <dbReference type="Pfam" id="PF01645"/>
    </source>
</evidence>
<dbReference type="InterPro" id="IPR013785">
    <property type="entry name" value="Aldolase_TIM"/>
</dbReference>
<accession>T1IM38</accession>
<dbReference type="PhylomeDB" id="T1IM38"/>
<dbReference type="CDD" id="cd02808">
    <property type="entry name" value="GltS_FMN"/>
    <property type="match status" value="1"/>
</dbReference>
<proteinExistence type="inferred from homology"/>
<dbReference type="SUPFAM" id="SSF51395">
    <property type="entry name" value="FMN-linked oxidoreductases"/>
    <property type="match status" value="1"/>
</dbReference>
<feature type="domain" description="Glutamate synthase alpha subunit C-terminal" evidence="4">
    <location>
        <begin position="348"/>
        <end position="512"/>
    </location>
</feature>
<sequence>MSLSTRSLSTWSSSTWPSSASPLFWGNIQNLTARPVSRTGTDVTRIVALSPGTSRRLRVTELIAKTRHSVAGVGLISPPPHHDIYSIEDLAELIYDLKCANPNARISVKLVSEMGVGVVASGVAKGKSEHITISGYEGGTGASSWTGIKNAGLPWELGLSETHQTLTMNNLRSRIVLQVDGQIRTGFDVIVGALLGADEFGFSTAPLIVLGCTMMRKCHLNTCPVGVATQDPELRKKFEGKPEHVVNYCFLLAEEVRSIMAKLGVRKFQELVGRTDMLKVRSKFDNPKATTLDFGPILKSALSLRPNTNIVGGSIAQDFQLDKRLDNELILQSKPVLDGQQKQIKIKMNIKNEDRAFASTLSYLISVKYGENGLDDNSIIIDMKGSAGQSFCAFMAKGISVTLEGDSNDYVGKGLSGGHVVIYPPKDLASDFQSDKNIIVGNVCLYGATSGKAFFRGTAAERFCVRNSGAIAVVEGCGDHGCEYMTGGVALILGPTGRNFAAGMSGGLAFILN</sequence>
<evidence type="ECO:0008006" key="8">
    <source>
        <dbReference type="Google" id="ProtNLM"/>
    </source>
</evidence>
<organism evidence="6 7">
    <name type="scientific">Strigamia maritima</name>
    <name type="common">European centipede</name>
    <name type="synonym">Geophilus maritimus</name>
    <dbReference type="NCBI Taxonomy" id="126957"/>
    <lineage>
        <taxon>Eukaryota</taxon>
        <taxon>Metazoa</taxon>
        <taxon>Ecdysozoa</taxon>
        <taxon>Arthropoda</taxon>
        <taxon>Myriapoda</taxon>
        <taxon>Chilopoda</taxon>
        <taxon>Pleurostigmophora</taxon>
        <taxon>Geophilomorpha</taxon>
        <taxon>Linotaeniidae</taxon>
        <taxon>Strigamia</taxon>
    </lineage>
</organism>
<dbReference type="STRING" id="126957.T1IM38"/>
<comment type="pathway">
    <text evidence="2">Nitrogen metabolism.</text>
</comment>
<dbReference type="InterPro" id="IPR002932">
    <property type="entry name" value="Glu_synthdom"/>
</dbReference>
<dbReference type="InterPro" id="IPR036485">
    <property type="entry name" value="Glu_synth_asu_C_sf"/>
</dbReference>
<dbReference type="Gene3D" id="2.160.20.60">
    <property type="entry name" value="Glutamate synthase, alpha subunit, C-terminal domain"/>
    <property type="match status" value="1"/>
</dbReference>
<dbReference type="InterPro" id="IPR051394">
    <property type="entry name" value="Glutamate_Synthase"/>
</dbReference>
<reference evidence="6" key="2">
    <citation type="submission" date="2015-02" db="UniProtKB">
        <authorList>
            <consortium name="EnsemblMetazoa"/>
        </authorList>
    </citation>
    <scope>IDENTIFICATION</scope>
</reference>
<dbReference type="InterPro" id="IPR002489">
    <property type="entry name" value="Glu_synth_asu_C"/>
</dbReference>
<dbReference type="HOGENOM" id="CLU_000422_12_1_1"/>
<dbReference type="PANTHER" id="PTHR43100:SF1">
    <property type="entry name" value="GLUTAMATE SYNTHASE [NADPH] SMALL CHAIN"/>
    <property type="match status" value="1"/>
</dbReference>
<dbReference type="SUPFAM" id="SSF69336">
    <property type="entry name" value="Alpha subunit of glutamate synthase, C-terminal domain"/>
    <property type="match status" value="1"/>
</dbReference>
<comment type="similarity">
    <text evidence="3">Belongs to the glutamate synthase family.</text>
</comment>
<dbReference type="Pfam" id="PF01645">
    <property type="entry name" value="Glu_synthase"/>
    <property type="match status" value="1"/>
</dbReference>
<dbReference type="eggNOG" id="KOG0399">
    <property type="taxonomic scope" value="Eukaryota"/>
</dbReference>
<evidence type="ECO:0000256" key="1">
    <source>
        <dbReference type="ARBA" id="ARBA00004802"/>
    </source>
</evidence>
<evidence type="ECO:0000256" key="2">
    <source>
        <dbReference type="ARBA" id="ARBA00004909"/>
    </source>
</evidence>
<dbReference type="Pfam" id="PF01493">
    <property type="entry name" value="GXGXG"/>
    <property type="match status" value="1"/>
</dbReference>